<dbReference type="GeneID" id="54470953"/>
<organism evidence="1 2">
    <name type="scientific">Neohortaea acidophila</name>
    <dbReference type="NCBI Taxonomy" id="245834"/>
    <lineage>
        <taxon>Eukaryota</taxon>
        <taxon>Fungi</taxon>
        <taxon>Dikarya</taxon>
        <taxon>Ascomycota</taxon>
        <taxon>Pezizomycotina</taxon>
        <taxon>Dothideomycetes</taxon>
        <taxon>Dothideomycetidae</taxon>
        <taxon>Mycosphaerellales</taxon>
        <taxon>Teratosphaeriaceae</taxon>
        <taxon>Neohortaea</taxon>
    </lineage>
</organism>
<evidence type="ECO:0000313" key="1">
    <source>
        <dbReference type="EMBL" id="KAF2481226.1"/>
    </source>
</evidence>
<accession>A0A6A6PN22</accession>
<proteinExistence type="predicted"/>
<reference evidence="1" key="1">
    <citation type="journal article" date="2020" name="Stud. Mycol.">
        <title>101 Dothideomycetes genomes: a test case for predicting lifestyles and emergence of pathogens.</title>
        <authorList>
            <person name="Haridas S."/>
            <person name="Albert R."/>
            <person name="Binder M."/>
            <person name="Bloem J."/>
            <person name="Labutti K."/>
            <person name="Salamov A."/>
            <person name="Andreopoulos B."/>
            <person name="Baker S."/>
            <person name="Barry K."/>
            <person name="Bills G."/>
            <person name="Bluhm B."/>
            <person name="Cannon C."/>
            <person name="Castanera R."/>
            <person name="Culley D."/>
            <person name="Daum C."/>
            <person name="Ezra D."/>
            <person name="Gonzalez J."/>
            <person name="Henrissat B."/>
            <person name="Kuo A."/>
            <person name="Liang C."/>
            <person name="Lipzen A."/>
            <person name="Lutzoni F."/>
            <person name="Magnuson J."/>
            <person name="Mondo S."/>
            <person name="Nolan M."/>
            <person name="Ohm R."/>
            <person name="Pangilinan J."/>
            <person name="Park H.-J."/>
            <person name="Ramirez L."/>
            <person name="Alfaro M."/>
            <person name="Sun H."/>
            <person name="Tritt A."/>
            <person name="Yoshinaga Y."/>
            <person name="Zwiers L.-H."/>
            <person name="Turgeon B."/>
            <person name="Goodwin S."/>
            <person name="Spatafora J."/>
            <person name="Crous P."/>
            <person name="Grigoriev I."/>
        </authorList>
    </citation>
    <scope>NUCLEOTIDE SEQUENCE</scope>
    <source>
        <strain evidence="1">CBS 113389</strain>
    </source>
</reference>
<dbReference type="RefSeq" id="XP_033587796.1">
    <property type="nucleotide sequence ID" value="XM_033729951.1"/>
</dbReference>
<sequence>MPVPPWTWLCGRWSIYPEKALQRALVMAGHESCGRWDWTKPRKRSGSGGRRSSRWILEPPATKRRVEIGTLVCSSACSRCWHTPGSRGGRQRRYTHVRVDVCYDAVSFALLLARLYYFGVDALPRADCLRPTRSELRWSYDRWTGAHRGPRLP</sequence>
<keyword evidence="2" id="KW-1185">Reference proteome</keyword>
<dbReference type="Proteomes" id="UP000799767">
    <property type="component" value="Unassembled WGS sequence"/>
</dbReference>
<name>A0A6A6PN22_9PEZI</name>
<evidence type="ECO:0000313" key="2">
    <source>
        <dbReference type="Proteomes" id="UP000799767"/>
    </source>
</evidence>
<gene>
    <name evidence="1" type="ORF">BDY17DRAFT_184856</name>
</gene>
<dbReference type="EMBL" id="MU001638">
    <property type="protein sequence ID" value="KAF2481226.1"/>
    <property type="molecule type" value="Genomic_DNA"/>
</dbReference>
<protein>
    <submittedName>
        <fullName evidence="1">Uncharacterized protein</fullName>
    </submittedName>
</protein>
<dbReference type="AlphaFoldDB" id="A0A6A6PN22"/>